<feature type="compositionally biased region" description="Basic and acidic residues" evidence="5">
    <location>
        <begin position="382"/>
        <end position="398"/>
    </location>
</feature>
<protein>
    <recommendedName>
        <fullName evidence="10">Kinase-like protein</fullName>
    </recommendedName>
</protein>
<feature type="compositionally biased region" description="Low complexity" evidence="5">
    <location>
        <begin position="202"/>
        <end position="224"/>
    </location>
</feature>
<dbReference type="GO" id="GO:0005634">
    <property type="term" value="C:nucleus"/>
    <property type="evidence" value="ECO:0007669"/>
    <property type="project" value="TreeGrafter"/>
</dbReference>
<keyword evidence="2" id="KW-0158">Chromosome</keyword>
<dbReference type="InParanoid" id="A0A0H2S6A6"/>
<feature type="region of interest" description="Disordered" evidence="5">
    <location>
        <begin position="372"/>
        <end position="400"/>
    </location>
</feature>
<feature type="compositionally biased region" description="Acidic residues" evidence="5">
    <location>
        <begin position="510"/>
        <end position="521"/>
    </location>
</feature>
<evidence type="ECO:0000313" key="8">
    <source>
        <dbReference type="EMBL" id="KLO17203.1"/>
    </source>
</evidence>
<dbReference type="InterPro" id="IPR000719">
    <property type="entry name" value="Prot_kinase_dom"/>
</dbReference>
<dbReference type="Pfam" id="PF00069">
    <property type="entry name" value="Pkinase"/>
    <property type="match status" value="1"/>
</dbReference>
<evidence type="ECO:0000259" key="7">
    <source>
        <dbReference type="PROSITE" id="PS51489"/>
    </source>
</evidence>
<feature type="compositionally biased region" description="Low complexity" evidence="5">
    <location>
        <begin position="500"/>
        <end position="509"/>
    </location>
</feature>
<comment type="subcellular location">
    <subcellularLocation>
        <location evidence="1">Chromosome</location>
        <location evidence="1">Centromere</location>
        <location evidence="1">Kinetochore</location>
    </subcellularLocation>
</comment>
<dbReference type="Proteomes" id="UP000053477">
    <property type="component" value="Unassembled WGS sequence"/>
</dbReference>
<feature type="compositionally biased region" description="Polar residues" evidence="5">
    <location>
        <begin position="596"/>
        <end position="608"/>
    </location>
</feature>
<accession>A0A0H2S6A6</accession>
<dbReference type="Gene3D" id="1.10.510.10">
    <property type="entry name" value="Transferase(Phosphotransferase) domain 1"/>
    <property type="match status" value="1"/>
</dbReference>
<feature type="domain" description="Protein kinase" evidence="6">
    <location>
        <begin position="842"/>
        <end position="1161"/>
    </location>
</feature>
<dbReference type="GO" id="GO:0005524">
    <property type="term" value="F:ATP binding"/>
    <property type="evidence" value="ECO:0007669"/>
    <property type="project" value="InterPro"/>
</dbReference>
<evidence type="ECO:0000256" key="1">
    <source>
        <dbReference type="ARBA" id="ARBA00004629"/>
    </source>
</evidence>
<feature type="region of interest" description="Disordered" evidence="5">
    <location>
        <begin position="435"/>
        <end position="461"/>
    </location>
</feature>
<dbReference type="SUPFAM" id="SSF56112">
    <property type="entry name" value="Protein kinase-like (PK-like)"/>
    <property type="match status" value="1"/>
</dbReference>
<feature type="region of interest" description="Disordered" evidence="5">
    <location>
        <begin position="199"/>
        <end position="244"/>
    </location>
</feature>
<dbReference type="OrthoDB" id="248495at2759"/>
<dbReference type="PROSITE" id="PS50011">
    <property type="entry name" value="PROTEIN_KINASE_DOM"/>
    <property type="match status" value="1"/>
</dbReference>
<reference evidence="8 9" key="1">
    <citation type="submission" date="2015-04" db="EMBL/GenBank/DDBJ databases">
        <title>Complete genome sequence of Schizopora paradoxa KUC8140, a cosmopolitan wood degrader in East Asia.</title>
        <authorList>
            <consortium name="DOE Joint Genome Institute"/>
            <person name="Min B."/>
            <person name="Park H."/>
            <person name="Jang Y."/>
            <person name="Kim J.-J."/>
            <person name="Kim K.H."/>
            <person name="Pangilinan J."/>
            <person name="Lipzen A."/>
            <person name="Riley R."/>
            <person name="Grigoriev I.V."/>
            <person name="Spatafora J.W."/>
            <person name="Choi I.-G."/>
        </authorList>
    </citation>
    <scope>NUCLEOTIDE SEQUENCE [LARGE SCALE GENOMIC DNA]</scope>
    <source>
        <strain evidence="8 9">KUC8140</strain>
    </source>
</reference>
<dbReference type="SMART" id="SM00220">
    <property type="entry name" value="S_TKc"/>
    <property type="match status" value="1"/>
</dbReference>
<feature type="compositionally biased region" description="Low complexity" evidence="5">
    <location>
        <begin position="450"/>
        <end position="461"/>
    </location>
</feature>
<evidence type="ECO:0000256" key="2">
    <source>
        <dbReference type="ARBA" id="ARBA00022454"/>
    </source>
</evidence>
<evidence type="ECO:0008006" key="10">
    <source>
        <dbReference type="Google" id="ProtNLM"/>
    </source>
</evidence>
<evidence type="ECO:0000256" key="4">
    <source>
        <dbReference type="ARBA" id="ARBA00023328"/>
    </source>
</evidence>
<dbReference type="Gene3D" id="1.25.40.430">
    <property type="match status" value="1"/>
</dbReference>
<feature type="domain" description="BUB1 N-terminal" evidence="7">
    <location>
        <begin position="26"/>
        <end position="184"/>
    </location>
</feature>
<evidence type="ECO:0000259" key="6">
    <source>
        <dbReference type="PROSITE" id="PS50011"/>
    </source>
</evidence>
<organism evidence="8 9">
    <name type="scientific">Schizopora paradoxa</name>
    <dbReference type="NCBI Taxonomy" id="27342"/>
    <lineage>
        <taxon>Eukaryota</taxon>
        <taxon>Fungi</taxon>
        <taxon>Dikarya</taxon>
        <taxon>Basidiomycota</taxon>
        <taxon>Agaricomycotina</taxon>
        <taxon>Agaricomycetes</taxon>
        <taxon>Hymenochaetales</taxon>
        <taxon>Schizoporaceae</taxon>
        <taxon>Schizopora</taxon>
    </lineage>
</organism>
<dbReference type="PANTHER" id="PTHR14030">
    <property type="entry name" value="MITOTIC CHECKPOINT SERINE/THREONINE-PROTEIN KINASE BUB1"/>
    <property type="match status" value="1"/>
</dbReference>
<feature type="region of interest" description="Disordered" evidence="5">
    <location>
        <begin position="494"/>
        <end position="551"/>
    </location>
</feature>
<dbReference type="GO" id="GO:0032991">
    <property type="term" value="C:protein-containing complex"/>
    <property type="evidence" value="ECO:0007669"/>
    <property type="project" value="UniProtKB-ARBA"/>
</dbReference>
<dbReference type="InterPro" id="IPR011009">
    <property type="entry name" value="Kinase-like_dom_sf"/>
</dbReference>
<dbReference type="PROSITE" id="PS51489">
    <property type="entry name" value="BUB1_N"/>
    <property type="match status" value="1"/>
</dbReference>
<dbReference type="InterPro" id="IPR015661">
    <property type="entry name" value="Bub1/Mad3"/>
</dbReference>
<dbReference type="GO" id="GO:0004672">
    <property type="term" value="F:protein kinase activity"/>
    <property type="evidence" value="ECO:0007669"/>
    <property type="project" value="InterPro"/>
</dbReference>
<sequence length="1190" mass="133458">MHASSSRQHIESNISNQLAEKEELRRGIAQAAADQDDVLAAYEQFVRWLDKHEHDTSLVRPYEMLEVLEEGVRTMKDDKHYKNDLRYVKLWTMYARRVRKPDVVYAFLFKKAIGTAHSQLYEECALVLEESGKLREAEDAFKIGLKKSKRAVDRLKNRYREFQDRVASGTTFKRSTDHKKDKAKDKDTLGAALYRDPLRNFSDASSSSSATKHTSQPQTSSTSQENRARPAPTSTTTKRGEKLHIDMKLLEKDGIEMSIQEARAASLGLLNKQWAPPPPEELTIRPTFYDSRAALDCDDSPRTSLSNEDDLHTRHLRMNMRLSMAGAGEPTVTINTKEALRDVFGMYNSPDKTSLLSSSIGSKHSLVRKVEPVTPAAVASRRPTETPRDENRPIHDAKTPGSFQLFVDDEMRKENATPAPSKKVAVFCDEEEPVPLTTPASRPVLALKQSTTTPSSSIFTPYVDEDEKKEVAKPSAESQVKTVFSRVFTPVALPEKPRIDSSPSSSSADTTEDDDQDDASEVENLPPPKMSVFSRPPVSQPMHVFEDDDEDKDVFGSNAAFTKPLSVPQTQVRTEPVFRRKSIATGRQAFIPHNHQAFSSSKPINAFSQPIDIDDSDESLSQNVEEEEERDDPGAYNEDYQDYYEDEDEVKSSYQPPMGGRLGRFDIMTPIAERTMEYTMSTRAHTPTHHGEAPAASSLLEENDFLRSNADAAEAAKRLAMELQQEDGDFQEMVNEDDERTANDDLVERTCNLSLADAIVAASSFRPPNPCIPTDPKIICTLVSMVPPEPGFYDLNEASSGQFDELQRFAAKIRRNSGKSTSSKSTAGRSESYRVSLGNTRYEVVDKLGEGGFGAVFMAREVKGQQLNQDGSDDEEDEEEEDEDDEDTGLIALKLVKPRNIWEYHILRRVHSSLPSSARNSVINPHALYAFRDESFLILDYCSQGTLLDVVNRASQAGVAQQGGCLDELLVFFFAIELLKFIEAMHSAGFIHGDLKIDNCLLRLDDVPGGSGAWSGMYQSSGELGWSYKGIKMIDFGRTVDTRMFPSGQQFTSDWQAGVHDCLEMRQKRPYTYQTDYFGLASIIYSLLFGKHFEPTTVAPANFPEKPTRYKVTSLFKRYWQVDIWTRLFDVLLNPTLVRPDGALPVISELATIRVEMETWLASNCNRSTNTLKGLLKKVERCALTGLSSR</sequence>
<gene>
    <name evidence="8" type="ORF">SCHPADRAFT_846870</name>
</gene>
<dbReference type="InterPro" id="IPR008271">
    <property type="entry name" value="Ser/Thr_kinase_AS"/>
</dbReference>
<dbReference type="InterPro" id="IPR013212">
    <property type="entry name" value="Mad3/Bub1_I"/>
</dbReference>
<dbReference type="AlphaFoldDB" id="A0A0H2S6A6"/>
<keyword evidence="9" id="KW-1185">Reference proteome</keyword>
<dbReference type="SMART" id="SM00777">
    <property type="entry name" value="Mad3_BUB1_I"/>
    <property type="match status" value="1"/>
</dbReference>
<dbReference type="FunCoup" id="A0A0H2S6A6">
    <property type="interactions" value="172"/>
</dbReference>
<dbReference type="GO" id="GO:0000776">
    <property type="term" value="C:kinetochore"/>
    <property type="evidence" value="ECO:0007669"/>
    <property type="project" value="UniProtKB-KW"/>
</dbReference>
<dbReference type="PROSITE" id="PS00108">
    <property type="entry name" value="PROTEIN_KINASE_ST"/>
    <property type="match status" value="1"/>
</dbReference>
<keyword evidence="3" id="KW-0995">Kinetochore</keyword>
<evidence type="ECO:0000256" key="5">
    <source>
        <dbReference type="SAM" id="MobiDB-lite"/>
    </source>
</evidence>
<evidence type="ECO:0000256" key="3">
    <source>
        <dbReference type="ARBA" id="ARBA00022838"/>
    </source>
</evidence>
<name>A0A0H2S6A6_9AGAM</name>
<keyword evidence="4" id="KW-0137">Centromere</keyword>
<dbReference type="Pfam" id="PF08311">
    <property type="entry name" value="Mad3_BUB1_I"/>
    <property type="match status" value="1"/>
</dbReference>
<feature type="region of interest" description="Disordered" evidence="5">
    <location>
        <begin position="864"/>
        <end position="888"/>
    </location>
</feature>
<dbReference type="STRING" id="27342.A0A0H2S6A6"/>
<feature type="compositionally biased region" description="Acidic residues" evidence="5">
    <location>
        <begin position="871"/>
        <end position="888"/>
    </location>
</feature>
<feature type="region of interest" description="Disordered" evidence="5">
    <location>
        <begin position="595"/>
        <end position="639"/>
    </location>
</feature>
<proteinExistence type="predicted"/>
<evidence type="ECO:0000313" key="9">
    <source>
        <dbReference type="Proteomes" id="UP000053477"/>
    </source>
</evidence>
<dbReference type="GO" id="GO:0051754">
    <property type="term" value="P:meiotic sister chromatid cohesion, centromeric"/>
    <property type="evidence" value="ECO:0007669"/>
    <property type="project" value="TreeGrafter"/>
</dbReference>
<dbReference type="PANTHER" id="PTHR14030:SF4">
    <property type="entry name" value="BUB1 KINASE, ISOFORM A-RELATED"/>
    <property type="match status" value="1"/>
</dbReference>
<dbReference type="GO" id="GO:0007094">
    <property type="term" value="P:mitotic spindle assembly checkpoint signaling"/>
    <property type="evidence" value="ECO:0007669"/>
    <property type="project" value="InterPro"/>
</dbReference>
<feature type="compositionally biased region" description="Acidic residues" evidence="5">
    <location>
        <begin position="612"/>
        <end position="631"/>
    </location>
</feature>
<dbReference type="EMBL" id="KQ085907">
    <property type="protein sequence ID" value="KLO17203.1"/>
    <property type="molecule type" value="Genomic_DNA"/>
</dbReference>